<reference evidence="3 4" key="1">
    <citation type="journal article" date="2015" name="Genome Announc.">
        <title>Expanding the biotechnology potential of lactobacilli through comparative genomics of 213 strains and associated genera.</title>
        <authorList>
            <person name="Sun Z."/>
            <person name="Harris H.M."/>
            <person name="McCann A."/>
            <person name="Guo C."/>
            <person name="Argimon S."/>
            <person name="Zhang W."/>
            <person name="Yang X."/>
            <person name="Jeffery I.B."/>
            <person name="Cooney J.C."/>
            <person name="Kagawa T.F."/>
            <person name="Liu W."/>
            <person name="Song Y."/>
            <person name="Salvetti E."/>
            <person name="Wrobel A."/>
            <person name="Rasinkangas P."/>
            <person name="Parkhill J."/>
            <person name="Rea M.C."/>
            <person name="O'Sullivan O."/>
            <person name="Ritari J."/>
            <person name="Douillard F.P."/>
            <person name="Paul Ross R."/>
            <person name="Yang R."/>
            <person name="Briner A.E."/>
            <person name="Felis G.E."/>
            <person name="de Vos W.M."/>
            <person name="Barrangou R."/>
            <person name="Klaenhammer T.R."/>
            <person name="Caufield P.W."/>
            <person name="Cui Y."/>
            <person name="Zhang H."/>
            <person name="O'Toole P.W."/>
        </authorList>
    </citation>
    <scope>NUCLEOTIDE SEQUENCE [LARGE SCALE GENOMIC DNA]</scope>
    <source>
        <strain evidence="3 4">DSM 21115</strain>
    </source>
</reference>
<dbReference type="InterPro" id="IPR004007">
    <property type="entry name" value="DhaL_dom"/>
</dbReference>
<dbReference type="AlphaFoldDB" id="A0A0R2NPW7"/>
<dbReference type="Pfam" id="PF02734">
    <property type="entry name" value="Dak2"/>
    <property type="match status" value="1"/>
</dbReference>
<evidence type="ECO:0000259" key="2">
    <source>
        <dbReference type="PROSITE" id="PS51480"/>
    </source>
</evidence>
<organism evidence="3 4">
    <name type="scientific">Lactiplantibacillus fabifermentans DSM 21115</name>
    <dbReference type="NCBI Taxonomy" id="1413187"/>
    <lineage>
        <taxon>Bacteria</taxon>
        <taxon>Bacillati</taxon>
        <taxon>Bacillota</taxon>
        <taxon>Bacilli</taxon>
        <taxon>Lactobacillales</taxon>
        <taxon>Lactobacillaceae</taxon>
        <taxon>Lactiplantibacillus</taxon>
    </lineage>
</organism>
<evidence type="ECO:0000313" key="4">
    <source>
        <dbReference type="Proteomes" id="UP000050920"/>
    </source>
</evidence>
<accession>A0A0R2NPW7</accession>
<dbReference type="Pfam" id="PF21645">
    <property type="entry name" value="FakA-like_M"/>
    <property type="match status" value="1"/>
</dbReference>
<dbReference type="GO" id="GO:0006071">
    <property type="term" value="P:glycerol metabolic process"/>
    <property type="evidence" value="ECO:0007669"/>
    <property type="project" value="InterPro"/>
</dbReference>
<feature type="domain" description="DhaL" evidence="2">
    <location>
        <begin position="19"/>
        <end position="211"/>
    </location>
</feature>
<feature type="coiled-coil region" evidence="1">
    <location>
        <begin position="538"/>
        <end position="565"/>
    </location>
</feature>
<dbReference type="InterPro" id="IPR048394">
    <property type="entry name" value="FakA-like_M"/>
</dbReference>
<protein>
    <recommendedName>
        <fullName evidence="2">DhaL domain-containing protein</fullName>
    </recommendedName>
</protein>
<dbReference type="EMBL" id="AYGX02000070">
    <property type="protein sequence ID" value="KRO27700.1"/>
    <property type="molecule type" value="Genomic_DNA"/>
</dbReference>
<dbReference type="GO" id="GO:0004371">
    <property type="term" value="F:glycerone kinase activity"/>
    <property type="evidence" value="ECO:0007669"/>
    <property type="project" value="InterPro"/>
</dbReference>
<dbReference type="InterPro" id="IPR033470">
    <property type="entry name" value="FakA-like_C"/>
</dbReference>
<sequence length="578" mass="61952">MAVSQGGILKLKITTITNLEFGKMVQAASQKLNQRAEFINSLNVFPVPDGDTGTNMSLSMASGAKYEREETSEKVGDLASALAKGLLMGARGNSGVILSQIFRGFSKNVADKDTLDAKDLAEAFAAGAQTAYKAVMKPTEGTILTVVRKAAGAGKEAVKSTNDINEVMAQIVTAAEAALKSTPDLLPVLKQVGVVDSGGQGLTFVLEAFSDALSGKVDESEDYKPDDAEMDSMIDAAHHQSVQGKLDPNDIKYGYCTEIMVRIGDGKLVDQKFDYDKFYDYLAKLGDSLLVINDDEIVKVHVHTEHPGDVMTWGQRFGALIKVKVDNMRLQQETIMEHDEEAQDAPVAVAQADAQPKPDMKGYAIISVASGDGIGKLFTGLGVTNIIAGGQTMNPSTADIVKAVNESGADKALVLPNNKNIFLAAEQAADVADIPVKIVHSKTISQGMTAMLAFNPDADLEENQSAMEDTLDTVISGQVTHAVRDTTIDGMAIKKDDYMGLVDGDIVVTNPDREQATIEMVKHMLDDDSELVTIIYGTDATQADADKLSDQIQALDDELEIEIHEGDQPVYPFLISVE</sequence>
<dbReference type="SUPFAM" id="SSF101473">
    <property type="entry name" value="DhaL-like"/>
    <property type="match status" value="1"/>
</dbReference>
<name>A0A0R2NPW7_9LACO</name>
<evidence type="ECO:0000313" key="3">
    <source>
        <dbReference type="EMBL" id="KRO27700.1"/>
    </source>
</evidence>
<dbReference type="SMART" id="SM01121">
    <property type="entry name" value="Dak1_2"/>
    <property type="match status" value="1"/>
</dbReference>
<dbReference type="PANTHER" id="PTHR33434:SF4">
    <property type="entry name" value="PHOSPHATASE PROTEIN"/>
    <property type="match status" value="1"/>
</dbReference>
<dbReference type="InterPro" id="IPR019986">
    <property type="entry name" value="YloV-like"/>
</dbReference>
<dbReference type="Proteomes" id="UP000050920">
    <property type="component" value="Unassembled WGS sequence"/>
</dbReference>
<dbReference type="Pfam" id="PF13684">
    <property type="entry name" value="FakA-like_C"/>
    <property type="match status" value="1"/>
</dbReference>
<keyword evidence="1" id="KW-0175">Coiled coil</keyword>
<dbReference type="InterPro" id="IPR036117">
    <property type="entry name" value="DhaL_dom_sf"/>
</dbReference>
<evidence type="ECO:0000256" key="1">
    <source>
        <dbReference type="SAM" id="Coils"/>
    </source>
</evidence>
<comment type="caution">
    <text evidence="3">The sequence shown here is derived from an EMBL/GenBank/DDBJ whole genome shotgun (WGS) entry which is preliminary data.</text>
</comment>
<dbReference type="InterPro" id="IPR050270">
    <property type="entry name" value="DegV_domain_contain"/>
</dbReference>
<dbReference type="PANTHER" id="PTHR33434">
    <property type="entry name" value="DEGV DOMAIN-CONTAINING PROTEIN DR_1986-RELATED"/>
    <property type="match status" value="1"/>
</dbReference>
<dbReference type="NCBIfam" id="TIGR03599">
    <property type="entry name" value="YloV"/>
    <property type="match status" value="1"/>
</dbReference>
<keyword evidence="4" id="KW-1185">Reference proteome</keyword>
<proteinExistence type="predicted"/>
<dbReference type="PROSITE" id="PS51480">
    <property type="entry name" value="DHAL"/>
    <property type="match status" value="1"/>
</dbReference>
<dbReference type="Gene3D" id="1.25.40.340">
    <property type="match status" value="1"/>
</dbReference>
<dbReference type="SMART" id="SM01120">
    <property type="entry name" value="Dak2"/>
    <property type="match status" value="1"/>
</dbReference>
<gene>
    <name evidence="3" type="ORF">DY78_GL002949</name>
</gene>